<dbReference type="InterPro" id="IPR020422">
    <property type="entry name" value="TYR_PHOSPHATASE_DUAL_dom"/>
</dbReference>
<dbReference type="PROSITE" id="PS50056">
    <property type="entry name" value="TYR_PHOSPHATASE_2"/>
    <property type="match status" value="1"/>
</dbReference>
<gene>
    <name evidence="19" type="ORF">g.24615</name>
</gene>
<proteinExistence type="inferred from homology"/>
<name>A0A1B6JT89_9HEMI</name>
<dbReference type="Pfam" id="PF03919">
    <property type="entry name" value="mRNA_cap_C"/>
    <property type="match status" value="1"/>
</dbReference>
<evidence type="ECO:0000256" key="1">
    <source>
        <dbReference type="ARBA" id="ARBA00004123"/>
    </source>
</evidence>
<dbReference type="EC" id="3.6.1.74" evidence="12"/>
<keyword evidence="8 12" id="KW-0506">mRNA capping</keyword>
<evidence type="ECO:0000256" key="10">
    <source>
        <dbReference type="ARBA" id="ARBA00023242"/>
    </source>
</evidence>
<protein>
    <recommendedName>
        <fullName evidence="12">mRNA-capping enzyme</fullName>
    </recommendedName>
    <domain>
        <recommendedName>
            <fullName evidence="12">mRNA 5'-triphosphate monophosphatase</fullName>
            <ecNumber evidence="12">3.6.1.74</ecNumber>
        </recommendedName>
        <alternativeName>
            <fullName evidence="12">mRNA 5'-phosphatase</fullName>
        </alternativeName>
    </domain>
    <domain>
        <recommendedName>
            <fullName evidence="12">mRNA guanylyltransferase</fullName>
            <ecNumber evidence="12">2.7.7.50</ecNumber>
        </recommendedName>
        <alternativeName>
            <fullName evidence="12">GTP--RNA guanylyltransferase</fullName>
            <shortName evidence="12">GTase</shortName>
        </alternativeName>
    </domain>
</protein>
<keyword evidence="6 12" id="KW-0378">Hydrolase</keyword>
<evidence type="ECO:0000256" key="13">
    <source>
        <dbReference type="PIRSR" id="PIRSR036958-1"/>
    </source>
</evidence>
<dbReference type="PROSITE" id="PS00383">
    <property type="entry name" value="TYR_PHOSPHATASE_1"/>
    <property type="match status" value="1"/>
</dbReference>
<keyword evidence="2 12" id="KW-0507">mRNA processing</keyword>
<dbReference type="EC" id="2.7.7.50" evidence="12"/>
<dbReference type="InterPro" id="IPR017074">
    <property type="entry name" value="mRNA_cap_enz_bifunc"/>
</dbReference>
<accession>A0A1B6JT89</accession>
<evidence type="ECO:0000256" key="7">
    <source>
        <dbReference type="ARBA" id="ARBA00022912"/>
    </source>
</evidence>
<dbReference type="FunFam" id="2.40.50.140:FF:000111">
    <property type="entry name" value="mRNA-capping enzyme"/>
    <property type="match status" value="1"/>
</dbReference>
<dbReference type="SUPFAM" id="SSF56091">
    <property type="entry name" value="DNA ligase/mRNA capping enzyme, catalytic domain"/>
    <property type="match status" value="1"/>
</dbReference>
<evidence type="ECO:0000259" key="18">
    <source>
        <dbReference type="PROSITE" id="PS50056"/>
    </source>
</evidence>
<evidence type="ECO:0000259" key="17">
    <source>
        <dbReference type="PROSITE" id="PS50054"/>
    </source>
</evidence>
<dbReference type="Gene3D" id="3.90.190.10">
    <property type="entry name" value="Protein tyrosine phosphatase superfamily"/>
    <property type="match status" value="1"/>
</dbReference>
<evidence type="ECO:0000256" key="4">
    <source>
        <dbReference type="ARBA" id="ARBA00022695"/>
    </source>
</evidence>
<dbReference type="GO" id="GO:0006370">
    <property type="term" value="P:7-methylguanosine mRNA capping"/>
    <property type="evidence" value="ECO:0007669"/>
    <property type="project" value="UniProtKB-UniRule"/>
</dbReference>
<comment type="function">
    <text evidence="12">Bifunctional mRNA-capping enzyme exhibiting RNA 5'-triphosphate monophosphatase activity in the N-terminal part and mRNA guanylyltransferase activity in the C-terminal part. Catalyzes the first two steps of cap formation: by removing the gamma-phosphate from the 5'-triphosphate end of nascent mRNA to yield a diphosphate end, and by transferring the GMP moiety of GTP to the 5'-diphosphate terminus of RNA via a covalent enzyme-GMP reaction intermediate.</text>
</comment>
<feature type="active site" description="N6-GMP-lysine intermediate" evidence="14">
    <location>
        <position position="312"/>
    </location>
</feature>
<dbReference type="PROSITE" id="PS50054">
    <property type="entry name" value="TYR_PHOSPHATASE_DUAL"/>
    <property type="match status" value="1"/>
</dbReference>
<keyword evidence="9 12" id="KW-0342">GTP-binding</keyword>
<dbReference type="EMBL" id="GECU01005268">
    <property type="protein sequence ID" value="JAT02439.1"/>
    <property type="molecule type" value="Transcribed_RNA"/>
</dbReference>
<evidence type="ECO:0000256" key="16">
    <source>
        <dbReference type="SAM" id="MobiDB-lite"/>
    </source>
</evidence>
<dbReference type="PIRSF" id="PIRSF036958">
    <property type="entry name" value="mRNA_capping_HCE"/>
    <property type="match status" value="1"/>
</dbReference>
<feature type="region of interest" description="Disordered" evidence="16">
    <location>
        <begin position="199"/>
        <end position="251"/>
    </location>
</feature>
<dbReference type="GO" id="GO:0004651">
    <property type="term" value="F:polynucleotide 5'-phosphatase activity"/>
    <property type="evidence" value="ECO:0007669"/>
    <property type="project" value="UniProtKB-UniRule"/>
</dbReference>
<dbReference type="Gene3D" id="2.40.50.140">
    <property type="entry name" value="Nucleic acid-binding proteins"/>
    <property type="match status" value="1"/>
</dbReference>
<feature type="binding site" evidence="15">
    <location>
        <position position="317"/>
    </location>
    <ligand>
        <name>GTP</name>
        <dbReference type="ChEBI" id="CHEBI:37565"/>
    </ligand>
</feature>
<evidence type="ECO:0000256" key="2">
    <source>
        <dbReference type="ARBA" id="ARBA00022664"/>
    </source>
</evidence>
<dbReference type="GO" id="GO:0005634">
    <property type="term" value="C:nucleus"/>
    <property type="evidence" value="ECO:0007669"/>
    <property type="project" value="UniProtKB-SubCell"/>
</dbReference>
<dbReference type="InterPro" id="IPR001339">
    <property type="entry name" value="mRNA_cap_enzyme_adenylation"/>
</dbReference>
<dbReference type="GO" id="GO:0004721">
    <property type="term" value="F:phosphoprotein phosphatase activity"/>
    <property type="evidence" value="ECO:0007669"/>
    <property type="project" value="UniProtKB-UniRule"/>
</dbReference>
<dbReference type="InterPro" id="IPR016130">
    <property type="entry name" value="Tyr_Pase_AS"/>
</dbReference>
<dbReference type="GO" id="GO:0005525">
    <property type="term" value="F:GTP binding"/>
    <property type="evidence" value="ECO:0007669"/>
    <property type="project" value="UniProtKB-UniRule"/>
</dbReference>
<comment type="similarity">
    <text evidence="12">In the C-terminal section; belongs to the eukaryotic GTase family.</text>
</comment>
<dbReference type="InterPro" id="IPR051029">
    <property type="entry name" value="mRNA_Capping_Enz/RNA_Phosphat"/>
</dbReference>
<dbReference type="PANTHER" id="PTHR10367">
    <property type="entry name" value="MRNA-CAPPING ENZYME"/>
    <property type="match status" value="1"/>
</dbReference>
<evidence type="ECO:0000313" key="19">
    <source>
        <dbReference type="EMBL" id="JAT02439.1"/>
    </source>
</evidence>
<keyword evidence="3 12" id="KW-0808">Transferase</keyword>
<feature type="domain" description="Tyrosine-protein phosphatase" evidence="17">
    <location>
        <begin position="33"/>
        <end position="195"/>
    </location>
</feature>
<comment type="subcellular location">
    <subcellularLocation>
        <location evidence="1 12">Nucleus</location>
    </subcellularLocation>
</comment>
<feature type="binding site" evidence="15">
    <location>
        <begin position="547"/>
        <end position="552"/>
    </location>
    <ligand>
        <name>GTP</name>
        <dbReference type="ChEBI" id="CHEBI:37565"/>
    </ligand>
</feature>
<dbReference type="Gene3D" id="3.30.470.30">
    <property type="entry name" value="DNA ligase/mRNA capping enzyme"/>
    <property type="match status" value="2"/>
</dbReference>
<dbReference type="InterPro" id="IPR000387">
    <property type="entry name" value="Tyr_Pase_dom"/>
</dbReference>
<evidence type="ECO:0000256" key="5">
    <source>
        <dbReference type="ARBA" id="ARBA00022741"/>
    </source>
</evidence>
<dbReference type="CDD" id="cd07895">
    <property type="entry name" value="Adenylation_mRNA_capping"/>
    <property type="match status" value="1"/>
</dbReference>
<comment type="similarity">
    <text evidence="12">In the N-terminal section; belongs to the non-receptor class of the protein-tyrosine phosphatase family.</text>
</comment>
<feature type="binding site" evidence="15">
    <location>
        <position position="333"/>
    </location>
    <ligand>
        <name>GTP</name>
        <dbReference type="ChEBI" id="CHEBI:37565"/>
    </ligand>
</feature>
<feature type="binding site" evidence="15">
    <location>
        <begin position="361"/>
        <end position="363"/>
    </location>
    <ligand>
        <name>GTP</name>
        <dbReference type="ChEBI" id="CHEBI:37565"/>
    </ligand>
</feature>
<keyword evidence="4 12" id="KW-0548">Nucleotidyltransferase</keyword>
<dbReference type="PANTHER" id="PTHR10367:SF17">
    <property type="entry name" value="MRNA-CAPPING ENZYME"/>
    <property type="match status" value="1"/>
</dbReference>
<keyword evidence="7" id="KW-0904">Protein phosphatase</keyword>
<dbReference type="AlphaFoldDB" id="A0A1B6JT89"/>
<comment type="catalytic activity">
    <reaction evidence="11">
        <text>a 5'-end diphospho-ribonucleoside in mRNA + GTP + H(+) = a 5'-end (5'-triphosphoguanosine)-ribonucleoside in mRNA + diphosphate</text>
        <dbReference type="Rhea" id="RHEA:67012"/>
        <dbReference type="Rhea" id="RHEA-COMP:17165"/>
        <dbReference type="Rhea" id="RHEA-COMP:17166"/>
        <dbReference type="ChEBI" id="CHEBI:15378"/>
        <dbReference type="ChEBI" id="CHEBI:33019"/>
        <dbReference type="ChEBI" id="CHEBI:37565"/>
        <dbReference type="ChEBI" id="CHEBI:167616"/>
        <dbReference type="ChEBI" id="CHEBI:167617"/>
        <dbReference type="EC" id="2.7.7.50"/>
    </reaction>
    <physiologicalReaction direction="left-to-right" evidence="11">
        <dbReference type="Rhea" id="RHEA:67013"/>
    </physiologicalReaction>
</comment>
<feature type="active site" description="Phosphocysteine intermediate" evidence="13">
    <location>
        <position position="138"/>
    </location>
</feature>
<dbReference type="CDD" id="cd17664">
    <property type="entry name" value="Mce1_N"/>
    <property type="match status" value="1"/>
</dbReference>
<dbReference type="GO" id="GO:0004484">
    <property type="term" value="F:mRNA guanylyltransferase activity"/>
    <property type="evidence" value="ECO:0007669"/>
    <property type="project" value="UniProtKB-UniRule"/>
</dbReference>
<dbReference type="SUPFAM" id="SSF52799">
    <property type="entry name" value="(Phosphotyrosine protein) phosphatases II"/>
    <property type="match status" value="1"/>
</dbReference>
<dbReference type="FunFam" id="3.30.470.30:FF:000040">
    <property type="entry name" value="mRNA-capping enzyme"/>
    <property type="match status" value="1"/>
</dbReference>
<dbReference type="Pfam" id="PF01331">
    <property type="entry name" value="mRNA_cap_enzyme"/>
    <property type="match status" value="1"/>
</dbReference>
<comment type="catalytic activity">
    <reaction evidence="12">
        <text>a 5'-end triphospho-ribonucleoside in mRNA + H2O = a 5'-end diphospho-ribonucleoside in mRNA + phosphate + H(+)</text>
        <dbReference type="Rhea" id="RHEA:67004"/>
        <dbReference type="Rhea" id="RHEA-COMP:17164"/>
        <dbReference type="Rhea" id="RHEA-COMP:17165"/>
        <dbReference type="ChEBI" id="CHEBI:15377"/>
        <dbReference type="ChEBI" id="CHEBI:15378"/>
        <dbReference type="ChEBI" id="CHEBI:43474"/>
        <dbReference type="ChEBI" id="CHEBI:167616"/>
        <dbReference type="ChEBI" id="CHEBI:167618"/>
        <dbReference type="EC" id="3.6.1.74"/>
    </reaction>
</comment>
<dbReference type="GO" id="GO:0005524">
    <property type="term" value="F:ATP binding"/>
    <property type="evidence" value="ECO:0007669"/>
    <property type="project" value="InterPro"/>
</dbReference>
<evidence type="ECO:0000256" key="12">
    <source>
        <dbReference type="PIRNR" id="PIRNR036958"/>
    </source>
</evidence>
<dbReference type="InterPro" id="IPR013846">
    <property type="entry name" value="mRNA_cap_enzyme_C"/>
</dbReference>
<evidence type="ECO:0000256" key="14">
    <source>
        <dbReference type="PIRSR" id="PIRSR036958-2"/>
    </source>
</evidence>
<evidence type="ECO:0000256" key="9">
    <source>
        <dbReference type="ARBA" id="ARBA00023134"/>
    </source>
</evidence>
<evidence type="ECO:0000256" key="8">
    <source>
        <dbReference type="ARBA" id="ARBA00023042"/>
    </source>
</evidence>
<organism evidence="19">
    <name type="scientific">Homalodisca liturata</name>
    <dbReference type="NCBI Taxonomy" id="320908"/>
    <lineage>
        <taxon>Eukaryota</taxon>
        <taxon>Metazoa</taxon>
        <taxon>Ecdysozoa</taxon>
        <taxon>Arthropoda</taxon>
        <taxon>Hexapoda</taxon>
        <taxon>Insecta</taxon>
        <taxon>Pterygota</taxon>
        <taxon>Neoptera</taxon>
        <taxon>Paraneoptera</taxon>
        <taxon>Hemiptera</taxon>
        <taxon>Auchenorrhyncha</taxon>
        <taxon>Membracoidea</taxon>
        <taxon>Cicadellidae</taxon>
        <taxon>Cicadellinae</taxon>
        <taxon>Proconiini</taxon>
        <taxon>Homalodisca</taxon>
    </lineage>
</organism>
<dbReference type="InterPro" id="IPR000340">
    <property type="entry name" value="Dual-sp_phosphatase_cat-dom"/>
</dbReference>
<feature type="binding site" evidence="15">
    <location>
        <begin position="477"/>
        <end position="479"/>
    </location>
    <ligand>
        <name>GTP</name>
        <dbReference type="ChEBI" id="CHEBI:37565"/>
    </ligand>
</feature>
<sequence>MSQYHDRSPGPIPRRWLKCPRKSSKLLGDKFLAFKTPLDSRYDDQVPEADRFPPSMLFLSMKSYKIQIGLWVDLTNTNRFYDQNEIKYAQGEDKEVKYFKLQCRGHGETPSEEQTQLFIKVCKNFISKSPLDIIGVHCTHGFNRTGFLLVAFMIEELNWGLDAAIQEFAKARPPGIYKQDYLEELFKRYDEVQYTPAAPPLPDWCNESDEEDESTSWKPQRRKHEGGDSSDTSGGGKNKKRRREVNNKNPVFMEGVPGIHPVLDQPRLGKIQTIVQQMCSWHKSGFPGCQPVSMDLQNIKLLQKMPYRVSWKADGTRYMMLVLKEGEVYCLDRDNSVFQVEGLRFPHRKAPNRHLTNTLLDGEMVIDKHEGRNIPRYLAYDIIRSDGVDCMKMKFPLRLKVIEVDVVGPRNKAITEGRINKELEPFSIRMKQFYPVTKAGSLLGEKFARQLSHEPDGLIFQPANDPYKTGQCMEVLKWKPASHNSVDFRLKIQREGGEGLIPSLVGLLYVGGLDAPFSKMKVAKVMKELDGRIIECKFDKNAWVFMRERTDKSFPNSFTTAQSVCNSIQNPVTTDILLNFIDRHACRDDDDGMPPPSFIPRR</sequence>
<dbReference type="Gene3D" id="4.10.87.10">
    <property type="entry name" value="mRNA Capping Enzyme, domain 3"/>
    <property type="match status" value="1"/>
</dbReference>
<keyword evidence="10 12" id="KW-0539">Nucleus</keyword>
<evidence type="ECO:0000256" key="3">
    <source>
        <dbReference type="ARBA" id="ARBA00022679"/>
    </source>
</evidence>
<dbReference type="InterPro" id="IPR012340">
    <property type="entry name" value="NA-bd_OB-fold"/>
</dbReference>
<evidence type="ECO:0000256" key="6">
    <source>
        <dbReference type="ARBA" id="ARBA00022801"/>
    </source>
</evidence>
<evidence type="ECO:0000256" key="15">
    <source>
        <dbReference type="PIRSR" id="PIRSR036958-3"/>
    </source>
</evidence>
<evidence type="ECO:0000256" key="11">
    <source>
        <dbReference type="ARBA" id="ARBA00044624"/>
    </source>
</evidence>
<dbReference type="GO" id="GO:0140818">
    <property type="term" value="F:mRNA 5'-triphosphate monophosphatase activity"/>
    <property type="evidence" value="ECO:0007669"/>
    <property type="project" value="UniProtKB-EC"/>
</dbReference>
<keyword evidence="5 12" id="KW-0547">Nucleotide-binding</keyword>
<dbReference type="Pfam" id="PF00782">
    <property type="entry name" value="DSPc"/>
    <property type="match status" value="1"/>
</dbReference>
<dbReference type="SUPFAM" id="SSF50249">
    <property type="entry name" value="Nucleic acid-binding proteins"/>
    <property type="match status" value="1"/>
</dbReference>
<reference evidence="19" key="1">
    <citation type="submission" date="2015-11" db="EMBL/GenBank/DDBJ databases">
        <title>De novo transcriptome assembly of four potential Pierce s Disease insect vectors from Arizona vineyards.</title>
        <authorList>
            <person name="Tassone E.E."/>
        </authorList>
    </citation>
    <scope>NUCLEOTIDE SEQUENCE</scope>
</reference>
<dbReference type="InterPro" id="IPR029021">
    <property type="entry name" value="Prot-tyrosine_phosphatase-like"/>
</dbReference>
<dbReference type="FunFam" id="3.90.190.10:FF:000040">
    <property type="entry name" value="mRNA-capping enzyme"/>
    <property type="match status" value="1"/>
</dbReference>
<feature type="domain" description="Tyrosine specific protein phosphatases" evidence="18">
    <location>
        <begin position="116"/>
        <end position="183"/>
    </location>
</feature>